<sequence length="187" mass="21444">MFVLILPYFVGLATAGWTTPKIPAEKYKGNWTDLLQALNTSELFWRMKRNYSLDRTDCNSWLKRAISLTDYDYFERSRKRGSVWLQQKLVGTLANQTYGPTMTSRIENTTGPLVTYQLRFWSWSEKCGVFTSTGDRCEQRAWNSRVTSSNPDCEEAYYSICGSTGIPSYKQSCINPNAICLGFPSRC</sequence>
<accession>L7LT73</accession>
<organism evidence="2">
    <name type="scientific">Rhipicephalus pulchellus</name>
    <name type="common">Yellow backed tick</name>
    <name type="synonym">Dermacentor pulchellus</name>
    <dbReference type="NCBI Taxonomy" id="72859"/>
    <lineage>
        <taxon>Eukaryota</taxon>
        <taxon>Metazoa</taxon>
        <taxon>Ecdysozoa</taxon>
        <taxon>Arthropoda</taxon>
        <taxon>Chelicerata</taxon>
        <taxon>Arachnida</taxon>
        <taxon>Acari</taxon>
        <taxon>Parasitiformes</taxon>
        <taxon>Ixodida</taxon>
        <taxon>Ixodoidea</taxon>
        <taxon>Ixodidae</taxon>
        <taxon>Rhipicephalinae</taxon>
        <taxon>Rhipicephalus</taxon>
        <taxon>Rhipicephalus</taxon>
    </lineage>
</organism>
<protein>
    <submittedName>
        <fullName evidence="2">Putative group i salivary lipocalin</fullName>
    </submittedName>
</protein>
<reference evidence="2" key="1">
    <citation type="submission" date="2012-11" db="EMBL/GenBank/DDBJ databases">
        <authorList>
            <person name="Lucero-Rivera Y.E."/>
            <person name="Tovar-Ramirez D."/>
        </authorList>
    </citation>
    <scope>NUCLEOTIDE SEQUENCE</scope>
    <source>
        <tissue evidence="2">Salivary gland</tissue>
    </source>
</reference>
<feature type="chain" id="PRO_5013402318" evidence="1">
    <location>
        <begin position="16"/>
        <end position="187"/>
    </location>
</feature>
<proteinExistence type="evidence at transcript level"/>
<name>L7LT73_RHIPC</name>
<reference evidence="2" key="2">
    <citation type="journal article" date="2015" name="J. Proteomics">
        <title>Sexual differences in the sialomes of the zebra tick, Rhipicephalus pulchellus.</title>
        <authorList>
            <person name="Tan A.W."/>
            <person name="Francischetti I.M."/>
            <person name="Slovak M."/>
            <person name="Kini R.M."/>
            <person name="Ribeiro J.M."/>
        </authorList>
    </citation>
    <scope>NUCLEOTIDE SEQUENCE</scope>
    <source>
        <tissue evidence="2">Salivary gland</tissue>
    </source>
</reference>
<dbReference type="InterPro" id="IPR012674">
    <property type="entry name" value="Calycin"/>
</dbReference>
<dbReference type="Gene3D" id="2.40.128.20">
    <property type="match status" value="1"/>
</dbReference>
<dbReference type="EMBL" id="GACK01010966">
    <property type="protein sequence ID" value="JAA54068.1"/>
    <property type="molecule type" value="mRNA"/>
</dbReference>
<dbReference type="AlphaFoldDB" id="L7LT73"/>
<keyword evidence="1" id="KW-0732">Signal</keyword>
<evidence type="ECO:0000313" key="2">
    <source>
        <dbReference type="EMBL" id="JAA54068.1"/>
    </source>
</evidence>
<feature type="signal peptide" evidence="1">
    <location>
        <begin position="1"/>
        <end position="15"/>
    </location>
</feature>
<evidence type="ECO:0000256" key="1">
    <source>
        <dbReference type="SAM" id="SignalP"/>
    </source>
</evidence>